<keyword evidence="4 6" id="KW-0808">Transferase</keyword>
<comment type="pathway">
    <text evidence="1">Cell wall biogenesis; cell wall polysaccharide biosynthesis.</text>
</comment>
<comment type="caution">
    <text evidence="6">The sequence shown here is derived from an EMBL/GenBank/DDBJ whole genome shotgun (WGS) entry which is preliminary data.</text>
</comment>
<evidence type="ECO:0000256" key="2">
    <source>
        <dbReference type="ARBA" id="ARBA00006739"/>
    </source>
</evidence>
<dbReference type="Proteomes" id="UP001611162">
    <property type="component" value="Unassembled WGS sequence"/>
</dbReference>
<feature type="domain" description="Glycosyltransferase 2-like" evidence="5">
    <location>
        <begin position="9"/>
        <end position="121"/>
    </location>
</feature>
<accession>A0ABW7T4M3</accession>
<dbReference type="Gene3D" id="3.90.550.10">
    <property type="entry name" value="Spore Coat Polysaccharide Biosynthesis Protein SpsA, Chain A"/>
    <property type="match status" value="1"/>
</dbReference>
<comment type="similarity">
    <text evidence="2">Belongs to the glycosyltransferase 2 family.</text>
</comment>
<evidence type="ECO:0000313" key="6">
    <source>
        <dbReference type="EMBL" id="MFI0912452.1"/>
    </source>
</evidence>
<proteinExistence type="inferred from homology"/>
<reference evidence="6 7" key="1">
    <citation type="submission" date="2024-10" db="EMBL/GenBank/DDBJ databases">
        <title>The Natural Products Discovery Center: Release of the First 8490 Sequenced Strains for Exploring Actinobacteria Biosynthetic Diversity.</title>
        <authorList>
            <person name="Kalkreuter E."/>
            <person name="Kautsar S.A."/>
            <person name="Yang D."/>
            <person name="Bader C.D."/>
            <person name="Teijaro C.N."/>
            <person name="Fluegel L."/>
            <person name="Davis C.M."/>
            <person name="Simpson J.R."/>
            <person name="Lauterbach L."/>
            <person name="Steele A.D."/>
            <person name="Gui C."/>
            <person name="Meng S."/>
            <person name="Li G."/>
            <person name="Viehrig K."/>
            <person name="Ye F."/>
            <person name="Su P."/>
            <person name="Kiefer A.F."/>
            <person name="Nichols A."/>
            <person name="Cepeda A.J."/>
            <person name="Yan W."/>
            <person name="Fan B."/>
            <person name="Jiang Y."/>
            <person name="Adhikari A."/>
            <person name="Zheng C.-J."/>
            <person name="Schuster L."/>
            <person name="Cowan T.M."/>
            <person name="Smanski M.J."/>
            <person name="Chevrette M.G."/>
            <person name="De Carvalho L.P.S."/>
            <person name="Shen B."/>
        </authorList>
    </citation>
    <scope>NUCLEOTIDE SEQUENCE [LARGE SCALE GENOMIC DNA]</scope>
    <source>
        <strain evidence="6 7">NPDC020979</strain>
    </source>
</reference>
<dbReference type="RefSeq" id="WP_397613337.1">
    <property type="nucleotide sequence ID" value="NZ_JBIRRB010000006.1"/>
</dbReference>
<gene>
    <name evidence="6" type="ORF">ACH4TF_18575</name>
</gene>
<dbReference type="EMBL" id="JBIRRB010000006">
    <property type="protein sequence ID" value="MFI0912452.1"/>
    <property type="molecule type" value="Genomic_DNA"/>
</dbReference>
<dbReference type="GO" id="GO:0016757">
    <property type="term" value="F:glycosyltransferase activity"/>
    <property type="evidence" value="ECO:0007669"/>
    <property type="project" value="UniProtKB-KW"/>
</dbReference>
<dbReference type="CDD" id="cd00761">
    <property type="entry name" value="Glyco_tranf_GTA_type"/>
    <property type="match status" value="1"/>
</dbReference>
<dbReference type="EC" id="2.4.-.-" evidence="6"/>
<evidence type="ECO:0000259" key="5">
    <source>
        <dbReference type="Pfam" id="PF00535"/>
    </source>
</evidence>
<evidence type="ECO:0000256" key="4">
    <source>
        <dbReference type="ARBA" id="ARBA00022679"/>
    </source>
</evidence>
<dbReference type="PANTHER" id="PTHR43179:SF12">
    <property type="entry name" value="GALACTOFURANOSYLTRANSFERASE GLFT2"/>
    <property type="match status" value="1"/>
</dbReference>
<keyword evidence="3 6" id="KW-0328">Glycosyltransferase</keyword>
<protein>
    <submittedName>
        <fullName evidence="6">Glycosyltransferase family A protein</fullName>
        <ecNumber evidence="6">2.4.-.-</ecNumber>
    </submittedName>
</protein>
<organism evidence="6 7">
    <name type="scientific">Streptomyces abikoensis</name>
    <dbReference type="NCBI Taxonomy" id="97398"/>
    <lineage>
        <taxon>Bacteria</taxon>
        <taxon>Bacillati</taxon>
        <taxon>Actinomycetota</taxon>
        <taxon>Actinomycetes</taxon>
        <taxon>Kitasatosporales</taxon>
        <taxon>Streptomycetaceae</taxon>
        <taxon>Streptomyces</taxon>
    </lineage>
</organism>
<evidence type="ECO:0000256" key="1">
    <source>
        <dbReference type="ARBA" id="ARBA00004776"/>
    </source>
</evidence>
<dbReference type="InterPro" id="IPR029044">
    <property type="entry name" value="Nucleotide-diphossugar_trans"/>
</dbReference>
<dbReference type="InterPro" id="IPR001173">
    <property type="entry name" value="Glyco_trans_2-like"/>
</dbReference>
<name>A0ABW7T4M3_9ACTN</name>
<dbReference type="Pfam" id="PF00535">
    <property type="entry name" value="Glycos_transf_2"/>
    <property type="match status" value="1"/>
</dbReference>
<evidence type="ECO:0000256" key="3">
    <source>
        <dbReference type="ARBA" id="ARBA00022676"/>
    </source>
</evidence>
<dbReference type="SUPFAM" id="SSF53448">
    <property type="entry name" value="Nucleotide-diphospho-sugar transferases"/>
    <property type="match status" value="1"/>
</dbReference>
<evidence type="ECO:0000313" key="7">
    <source>
        <dbReference type="Proteomes" id="UP001611162"/>
    </source>
</evidence>
<dbReference type="PANTHER" id="PTHR43179">
    <property type="entry name" value="RHAMNOSYLTRANSFERASE WBBL"/>
    <property type="match status" value="1"/>
</dbReference>
<sequence length="296" mass="32614">MGGTVSVVVVVTLHAQARDLHRLLHHLARQDYLGPVDVVVIDVGHRPRLHREHYLGYRMPVTVLHETQPGLAQARNRAISAATGQWVLIAEPEALPCQEWISTMVSALANSGAPLVGGQILPEHSRAVDPRLGPGVLSLFMPTVWPSTITELRPPWLLSDGNLGMPRSAALRFEPALSHRRFLLCEELLLMLRGQAAGEYALLEPRALVRRVLHERDLTAGSIARRAWRQGAALARVAHSMPMADVPQYPRRETVRNEPFSRAWLLSTVASAARAAGRHACRPRHKDSPTGVTTCV</sequence>
<keyword evidence="7" id="KW-1185">Reference proteome</keyword>